<organism evidence="2 3">
    <name type="scientific">Colletotrichum zoysiae</name>
    <dbReference type="NCBI Taxonomy" id="1216348"/>
    <lineage>
        <taxon>Eukaryota</taxon>
        <taxon>Fungi</taxon>
        <taxon>Dikarya</taxon>
        <taxon>Ascomycota</taxon>
        <taxon>Pezizomycotina</taxon>
        <taxon>Sordariomycetes</taxon>
        <taxon>Hypocreomycetidae</taxon>
        <taxon>Glomerellales</taxon>
        <taxon>Glomerellaceae</taxon>
        <taxon>Colletotrichum</taxon>
        <taxon>Colletotrichum graminicola species complex</taxon>
    </lineage>
</organism>
<comment type="caution">
    <text evidence="2">The sequence shown here is derived from an EMBL/GenBank/DDBJ whole genome shotgun (WGS) entry which is preliminary data.</text>
</comment>
<reference evidence="2" key="1">
    <citation type="submission" date="2021-06" db="EMBL/GenBank/DDBJ databases">
        <title>Comparative genomics, transcriptomics and evolutionary studies reveal genomic signatures of adaptation to plant cell wall in hemibiotrophic fungi.</title>
        <authorList>
            <consortium name="DOE Joint Genome Institute"/>
            <person name="Baroncelli R."/>
            <person name="Diaz J.F."/>
            <person name="Benocci T."/>
            <person name="Peng M."/>
            <person name="Battaglia E."/>
            <person name="Haridas S."/>
            <person name="Andreopoulos W."/>
            <person name="Labutti K."/>
            <person name="Pangilinan J."/>
            <person name="Floch G.L."/>
            <person name="Makela M.R."/>
            <person name="Henrissat B."/>
            <person name="Grigoriev I.V."/>
            <person name="Crouch J.A."/>
            <person name="De Vries R.P."/>
            <person name="Sukno S.A."/>
            <person name="Thon M.R."/>
        </authorList>
    </citation>
    <scope>NUCLEOTIDE SEQUENCE</scope>
    <source>
        <strain evidence="2">MAFF235873</strain>
    </source>
</reference>
<gene>
    <name evidence="2" type="ORF">LX32DRAFT_222976</name>
</gene>
<dbReference type="AlphaFoldDB" id="A0AAD9H5L3"/>
<feature type="region of interest" description="Disordered" evidence="1">
    <location>
        <begin position="1"/>
        <end position="32"/>
    </location>
</feature>
<accession>A0AAD9H5L3</accession>
<dbReference type="EMBL" id="MU843072">
    <property type="protein sequence ID" value="KAK2021919.1"/>
    <property type="molecule type" value="Genomic_DNA"/>
</dbReference>
<feature type="compositionally biased region" description="Polar residues" evidence="1">
    <location>
        <begin position="141"/>
        <end position="150"/>
    </location>
</feature>
<proteinExistence type="predicted"/>
<feature type="region of interest" description="Disordered" evidence="1">
    <location>
        <begin position="115"/>
        <end position="150"/>
    </location>
</feature>
<keyword evidence="3" id="KW-1185">Reference proteome</keyword>
<protein>
    <submittedName>
        <fullName evidence="2">Uncharacterized protein</fullName>
    </submittedName>
</protein>
<evidence type="ECO:0000313" key="2">
    <source>
        <dbReference type="EMBL" id="KAK2021919.1"/>
    </source>
</evidence>
<evidence type="ECO:0000313" key="3">
    <source>
        <dbReference type="Proteomes" id="UP001232148"/>
    </source>
</evidence>
<feature type="compositionally biased region" description="Low complexity" evidence="1">
    <location>
        <begin position="22"/>
        <end position="32"/>
    </location>
</feature>
<sequence>MEGSRGAPVQTGRRQERNVGESATTASARSPPSFVRSLFETAAVFFGFLVLPLSSTPHVERKPRSDLVPPWPPPPPSTRYLRATMYVHTALLMDSPLERLETPIEPLVPSRSLQSMPHLVRIQGKRPDSGRRTGRQDKKSFVSQSWLAGR</sequence>
<feature type="compositionally biased region" description="Basic and acidic residues" evidence="1">
    <location>
        <begin position="125"/>
        <end position="140"/>
    </location>
</feature>
<dbReference type="Proteomes" id="UP001232148">
    <property type="component" value="Unassembled WGS sequence"/>
</dbReference>
<evidence type="ECO:0000256" key="1">
    <source>
        <dbReference type="SAM" id="MobiDB-lite"/>
    </source>
</evidence>
<name>A0AAD9H5L3_9PEZI</name>